<feature type="compositionally biased region" description="Basic and acidic residues" evidence="1">
    <location>
        <begin position="211"/>
        <end position="220"/>
    </location>
</feature>
<dbReference type="EMBL" id="JAJSOF020000017">
    <property type="protein sequence ID" value="KAJ4440024.1"/>
    <property type="molecule type" value="Genomic_DNA"/>
</dbReference>
<dbReference type="Proteomes" id="UP001148838">
    <property type="component" value="Unassembled WGS sequence"/>
</dbReference>
<gene>
    <name evidence="3" type="ORF">ANN_08155</name>
</gene>
<feature type="compositionally biased region" description="Polar residues" evidence="1">
    <location>
        <begin position="193"/>
        <end position="210"/>
    </location>
</feature>
<comment type="caution">
    <text evidence="3">The sequence shown here is derived from an EMBL/GenBank/DDBJ whole genome shotgun (WGS) entry which is preliminary data.</text>
</comment>
<evidence type="ECO:0000313" key="4">
    <source>
        <dbReference type="Proteomes" id="UP001148838"/>
    </source>
</evidence>
<name>A0ABQ8T0N5_PERAM</name>
<keyword evidence="4" id="KW-1185">Reference proteome</keyword>
<feature type="transmembrane region" description="Helical" evidence="2">
    <location>
        <begin position="84"/>
        <end position="105"/>
    </location>
</feature>
<feature type="region of interest" description="Disordered" evidence="1">
    <location>
        <begin position="176"/>
        <end position="220"/>
    </location>
</feature>
<evidence type="ECO:0000256" key="2">
    <source>
        <dbReference type="SAM" id="Phobius"/>
    </source>
</evidence>
<keyword evidence="2" id="KW-0472">Membrane</keyword>
<feature type="transmembrane region" description="Helical" evidence="2">
    <location>
        <begin position="125"/>
        <end position="145"/>
    </location>
</feature>
<accession>A0ABQ8T0N5</accession>
<feature type="region of interest" description="Disordered" evidence="1">
    <location>
        <begin position="1"/>
        <end position="20"/>
    </location>
</feature>
<keyword evidence="2" id="KW-0812">Transmembrane</keyword>
<evidence type="ECO:0000313" key="3">
    <source>
        <dbReference type="EMBL" id="KAJ4440024.1"/>
    </source>
</evidence>
<protein>
    <recommendedName>
        <fullName evidence="5">E3 ubiquitin-protein ligase MARCH3</fullName>
    </recommendedName>
</protein>
<reference evidence="3 4" key="1">
    <citation type="journal article" date="2022" name="Allergy">
        <title>Genome assembly and annotation of Periplaneta americana reveal a comprehensive cockroach allergen profile.</title>
        <authorList>
            <person name="Wang L."/>
            <person name="Xiong Q."/>
            <person name="Saelim N."/>
            <person name="Wang L."/>
            <person name="Nong W."/>
            <person name="Wan A.T."/>
            <person name="Shi M."/>
            <person name="Liu X."/>
            <person name="Cao Q."/>
            <person name="Hui J.H.L."/>
            <person name="Sookrung N."/>
            <person name="Leung T.F."/>
            <person name="Tungtrongchitr A."/>
            <person name="Tsui S.K.W."/>
        </authorList>
    </citation>
    <scope>NUCLEOTIDE SEQUENCE [LARGE SCALE GENOMIC DNA]</scope>
    <source>
        <strain evidence="3">PWHHKU_190912</strain>
    </source>
</reference>
<sequence>MAGLCEGGNEPAGSLKATAPEADTMTRDDRICEMTSVRSNESPTPTQLCTECVVRYSIQKALWLWISMKDTARGRHVRGLWSDVAITVIITPITFGSIYFCVIAADFYSKDQFANMPPTKFTTFMLLFMIGIIALGYYLWMYLAFQYHARAWYNWWQSQLNVRIIISEDRDFTPPDNENNSGEEFLHTHRTTNEPTGDNASGSLTPTYLDSHSHTQSEDI</sequence>
<evidence type="ECO:0008006" key="5">
    <source>
        <dbReference type="Google" id="ProtNLM"/>
    </source>
</evidence>
<dbReference type="PANTHER" id="PTHR46065:SF3">
    <property type="entry name" value="FI20425P1"/>
    <property type="match status" value="1"/>
</dbReference>
<dbReference type="PANTHER" id="PTHR46065">
    <property type="entry name" value="E3 UBIQUITIN-PROTEIN LIGASE MARCH 2/3 FAMILY MEMBER"/>
    <property type="match status" value="1"/>
</dbReference>
<evidence type="ECO:0000256" key="1">
    <source>
        <dbReference type="SAM" id="MobiDB-lite"/>
    </source>
</evidence>
<keyword evidence="2" id="KW-1133">Transmembrane helix</keyword>
<proteinExistence type="predicted"/>
<organism evidence="3 4">
    <name type="scientific">Periplaneta americana</name>
    <name type="common">American cockroach</name>
    <name type="synonym">Blatta americana</name>
    <dbReference type="NCBI Taxonomy" id="6978"/>
    <lineage>
        <taxon>Eukaryota</taxon>
        <taxon>Metazoa</taxon>
        <taxon>Ecdysozoa</taxon>
        <taxon>Arthropoda</taxon>
        <taxon>Hexapoda</taxon>
        <taxon>Insecta</taxon>
        <taxon>Pterygota</taxon>
        <taxon>Neoptera</taxon>
        <taxon>Polyneoptera</taxon>
        <taxon>Dictyoptera</taxon>
        <taxon>Blattodea</taxon>
        <taxon>Blattoidea</taxon>
        <taxon>Blattidae</taxon>
        <taxon>Blattinae</taxon>
        <taxon>Periplaneta</taxon>
    </lineage>
</organism>